<feature type="compositionally biased region" description="Gly residues" evidence="1">
    <location>
        <begin position="289"/>
        <end position="313"/>
    </location>
</feature>
<dbReference type="EMBL" id="JAHVHU010000009">
    <property type="protein sequence ID" value="MBY5958623.1"/>
    <property type="molecule type" value="Genomic_DNA"/>
</dbReference>
<accession>A0A953HVJ4</accession>
<dbReference type="InterPro" id="IPR041700">
    <property type="entry name" value="OMP_b-brl_3"/>
</dbReference>
<dbReference type="InterPro" id="IPR008969">
    <property type="entry name" value="CarboxyPept-like_regulatory"/>
</dbReference>
<dbReference type="Proteomes" id="UP000753961">
    <property type="component" value="Unassembled WGS sequence"/>
</dbReference>
<dbReference type="Pfam" id="PF14905">
    <property type="entry name" value="OMP_b-brl_3"/>
    <property type="match status" value="1"/>
</dbReference>
<feature type="domain" description="Outer membrane protein beta-barrel" evidence="3">
    <location>
        <begin position="459"/>
        <end position="924"/>
    </location>
</feature>
<dbReference type="AlphaFoldDB" id="A0A953HVJ4"/>
<feature type="region of interest" description="Disordered" evidence="1">
    <location>
        <begin position="280"/>
        <end position="324"/>
    </location>
</feature>
<dbReference type="RefSeq" id="WP_222580156.1">
    <property type="nucleotide sequence ID" value="NZ_JAHVHU010000009.1"/>
</dbReference>
<feature type="chain" id="PRO_5037383920" evidence="2">
    <location>
        <begin position="16"/>
        <end position="935"/>
    </location>
</feature>
<dbReference type="SUPFAM" id="SSF49464">
    <property type="entry name" value="Carboxypeptidase regulatory domain-like"/>
    <property type="match status" value="1"/>
</dbReference>
<comment type="caution">
    <text evidence="4">The sequence shown here is derived from an EMBL/GenBank/DDBJ whole genome shotgun (WGS) entry which is preliminary data.</text>
</comment>
<organism evidence="4 5">
    <name type="scientific">Membranihabitans marinus</name>
    <dbReference type="NCBI Taxonomy" id="1227546"/>
    <lineage>
        <taxon>Bacteria</taxon>
        <taxon>Pseudomonadati</taxon>
        <taxon>Bacteroidota</taxon>
        <taxon>Saprospiria</taxon>
        <taxon>Saprospirales</taxon>
        <taxon>Saprospiraceae</taxon>
        <taxon>Membranihabitans</taxon>
    </lineage>
</organism>
<sequence>MKTFLFLLLFLSAFAAVGQNGTLRGLISDENQEPLVAANVVVVHTNTAKVHTATTDIDGGFRMDDLPKGAYLVEVTYVGFQKLVRQIEVDAASVDLGILRMKPGVELDELTIEGEVVPVQLRGDTSVYDAAAYKTLPDANAEDLIAKMPTVVLQDGKVQTQGEDVKKVLVDGKPFFGNDPTAALRNLPSEVIDKIEIFDQQSEQANFTGFEDGETSKTINIVTKASMRNGQFGKIQGGYGYEDKYQAGGNLNIFNGDQRISLIGMSNNVNQQNFSTEDLLGVVGSSGNSRGGRGGRGSGGGPGGGGRGRGGSGSSTSDFMVGQQGGITNTTAAGINFSDQWGDKTEVTASYFFNKGDNTTKQLLSQQFFGEQGNNEMYSEDNLSQSTNYNHRFSAKVDYTINENNSLNWRPGISLQTNKGIQSVFGQTMQAQDLLSQSDYDFTADLSALNFNNDLTWKHKFNKPRRTFSVRINSGYAPRKGSSYLYSENIFQDNIGIPSILDQYASLDNSSWNASANLQFTEPIGEKAMLMMNYRSSYQQEESHKETYDMDEGSEEYDLFNPDLSNVFSNDYVTQSLGTGYNYRSGDFSMMSRAGLQYANLLNEQRVPMVNTYENSYWNVLPMAMLRYKFSRSENLRLMYRTSTQLPSIDQLQNVLNNSNPLQLTVGNPDLNQSYNHSLFARYTKTNTEKSSVFFAMVGGSLTNDYIANSTFLAADQHPILDQYDVEKGAQLTLPVNLDGQWNIRSFLTYGFPLRPLQSNLNIDLTGGFIRSPGLVNEELNYSDNTNVGIGLTLGSNFSERVDFTLSSRSNFNTVQNTLQEALSTDYFNQSTRLKFDWVLGNGIVFRTDATHQFYSGLDDSFDQNYLLWNMSIGKKLFKNDRGEISLGVFDLLNQNNSLTRQVTETFIEDVQTNVLQQYLMLSFKMDIRHFKVGL</sequence>
<evidence type="ECO:0000313" key="4">
    <source>
        <dbReference type="EMBL" id="MBY5958623.1"/>
    </source>
</evidence>
<proteinExistence type="predicted"/>
<reference evidence="4" key="1">
    <citation type="submission" date="2021-06" db="EMBL/GenBank/DDBJ databases">
        <title>44 bacteria genomes isolated from Dapeng, Shenzhen.</title>
        <authorList>
            <person name="Zheng W."/>
            <person name="Yu S."/>
            <person name="Huang Y."/>
        </authorList>
    </citation>
    <scope>NUCLEOTIDE SEQUENCE</scope>
    <source>
        <strain evidence="4">DP5N28-2</strain>
    </source>
</reference>
<keyword evidence="4" id="KW-0675">Receptor</keyword>
<gene>
    <name evidence="4" type="ORF">KUV50_10795</name>
</gene>
<evidence type="ECO:0000259" key="3">
    <source>
        <dbReference type="Pfam" id="PF14905"/>
    </source>
</evidence>
<evidence type="ECO:0000256" key="2">
    <source>
        <dbReference type="SAM" id="SignalP"/>
    </source>
</evidence>
<keyword evidence="2" id="KW-0732">Signal</keyword>
<keyword evidence="5" id="KW-1185">Reference proteome</keyword>
<feature type="signal peptide" evidence="2">
    <location>
        <begin position="1"/>
        <end position="15"/>
    </location>
</feature>
<dbReference type="Gene3D" id="2.60.40.1120">
    <property type="entry name" value="Carboxypeptidase-like, regulatory domain"/>
    <property type="match status" value="1"/>
</dbReference>
<evidence type="ECO:0000256" key="1">
    <source>
        <dbReference type="SAM" id="MobiDB-lite"/>
    </source>
</evidence>
<name>A0A953HVJ4_9BACT</name>
<evidence type="ECO:0000313" key="5">
    <source>
        <dbReference type="Proteomes" id="UP000753961"/>
    </source>
</evidence>
<protein>
    <submittedName>
        <fullName evidence="4">TonB-dependent receptor family protein</fullName>
    </submittedName>
</protein>
<dbReference type="Pfam" id="PF13620">
    <property type="entry name" value="CarboxypepD_reg"/>
    <property type="match status" value="1"/>
</dbReference>
<dbReference type="SUPFAM" id="SSF56935">
    <property type="entry name" value="Porins"/>
    <property type="match status" value="1"/>
</dbReference>